<comment type="caution">
    <text evidence="1">The sequence shown here is derived from an EMBL/GenBank/DDBJ whole genome shotgun (WGS) entry which is preliminary data.</text>
</comment>
<organism evidence="1 2">
    <name type="scientific">Ambrosiozyma monospora</name>
    <name type="common">Yeast</name>
    <name type="synonym">Endomycopsis monosporus</name>
    <dbReference type="NCBI Taxonomy" id="43982"/>
    <lineage>
        <taxon>Eukaryota</taxon>
        <taxon>Fungi</taxon>
        <taxon>Dikarya</taxon>
        <taxon>Ascomycota</taxon>
        <taxon>Saccharomycotina</taxon>
        <taxon>Pichiomycetes</taxon>
        <taxon>Pichiales</taxon>
        <taxon>Pichiaceae</taxon>
        <taxon>Ambrosiozyma</taxon>
    </lineage>
</organism>
<evidence type="ECO:0000313" key="1">
    <source>
        <dbReference type="EMBL" id="GME74258.1"/>
    </source>
</evidence>
<dbReference type="EMBL" id="BSXS01000877">
    <property type="protein sequence ID" value="GME74258.1"/>
    <property type="molecule type" value="Genomic_DNA"/>
</dbReference>
<accession>A0ACB5SVE1</accession>
<reference evidence="1" key="1">
    <citation type="submission" date="2023-04" db="EMBL/GenBank/DDBJ databases">
        <title>Ambrosiozyma monospora NBRC 10751.</title>
        <authorList>
            <person name="Ichikawa N."/>
            <person name="Sato H."/>
            <person name="Tonouchi N."/>
        </authorList>
    </citation>
    <scope>NUCLEOTIDE SEQUENCE</scope>
    <source>
        <strain evidence="1">NBRC 10751</strain>
    </source>
</reference>
<name>A0ACB5SVE1_AMBMO</name>
<gene>
    <name evidence="1" type="ORF">Amon02_000170800</name>
</gene>
<keyword evidence="2" id="KW-1185">Reference proteome</keyword>
<evidence type="ECO:0000313" key="2">
    <source>
        <dbReference type="Proteomes" id="UP001165064"/>
    </source>
</evidence>
<protein>
    <submittedName>
        <fullName evidence="1">Unnamed protein product</fullName>
    </submittedName>
</protein>
<sequence>MTQETEQNQEELKKQEKNEIIRKSDFSPKVYDSDDPQTSFIHHYSLWRMFVDLPEQQFQLRKHEQQQSDQQPPASNEDDTRRLFTQEDAQGTNITAEDPLVTIRGQGEDIESTSPPTHIPHPRARTDPNSLSTEEQRQLLSDYLNSASRNSIIRSAKRDGRREKLWELSDFSKREKEYPGCTVTIADFSETRYRFERRTIYTEDAHGNYLPIHDCDPEETPKEVFLEKLKESKEGLVKALRNKPGWSKLRWVNVNGAEKSTFFSIMDEFELDSKATNYMFNAGDNFNVDTYKDDQLFCELCVLYCFEDSKNIDQLVEPPEETMVEKLHRLYPDVTTYLKAKNKLRIFNPDEENRSFIDEKGTEFSKKADKFEESKLLNTYNYSIGVERAWLFKTRNQEVISFFENSGELVEETVLFDFITNLSFHGEMEINDSVCFENILSAFAMNLETLVKFYQSLLYKFKVDLNTNASTKRLLKLHLMTDELNALKLRVDRLAKMVDLLGTLSTLSNDSKPYMSELKETLDGFDCIIKEMIDSIKNLIDLTFNQDAADTSNYMALLALVSIIFLPMSFVSSFFGMNYFPQPLQHISVFWASSVALTVFTVFCVGTPIIKRLLSDPYSRTYNYFFRKIRLFKAMVKNRRSQKNGNNSTKETQGQTKVTPSQSTGSQVQDPETGVLHTGSSTQQAVNSSTSSSTRQRNTSNDVSSNNSRGQPNLTDALHISSSSQTTNGESSLSRPNVNNGTSLSSITTRPLTPNVDLHNRDPGKIV</sequence>
<proteinExistence type="predicted"/>
<dbReference type="Proteomes" id="UP001165064">
    <property type="component" value="Unassembled WGS sequence"/>
</dbReference>